<accession>A0A327YPB5</accession>
<dbReference type="PANTHER" id="PTHR43845">
    <property type="entry name" value="BLR5969 PROTEIN"/>
    <property type="match status" value="1"/>
</dbReference>
<proteinExistence type="predicted"/>
<dbReference type="Pfam" id="PF00501">
    <property type="entry name" value="AMP-binding"/>
    <property type="match status" value="1"/>
</dbReference>
<dbReference type="RefSeq" id="WP_111643968.1">
    <property type="nucleotide sequence ID" value="NZ_QLMH01000002.1"/>
</dbReference>
<evidence type="ECO:0000313" key="2">
    <source>
        <dbReference type="EMBL" id="RAK22107.1"/>
    </source>
</evidence>
<dbReference type="Gene3D" id="3.40.50.12780">
    <property type="entry name" value="N-terminal domain of ligase-like"/>
    <property type="match status" value="1"/>
</dbReference>
<dbReference type="InterPro" id="IPR045851">
    <property type="entry name" value="AMP-bd_C_sf"/>
</dbReference>
<comment type="caution">
    <text evidence="2">The sequence shown here is derived from an EMBL/GenBank/DDBJ whole genome shotgun (WGS) entry which is preliminary data.</text>
</comment>
<dbReference type="InterPro" id="IPR000873">
    <property type="entry name" value="AMP-dep_synth/lig_dom"/>
</dbReference>
<keyword evidence="2" id="KW-0436">Ligase</keyword>
<feature type="domain" description="AMP-dependent synthetase/ligase" evidence="1">
    <location>
        <begin position="130"/>
        <end position="260"/>
    </location>
</feature>
<reference evidence="2 3" key="1">
    <citation type="submission" date="2018-06" db="EMBL/GenBank/DDBJ databases">
        <title>Genomic Encyclopedia of Type Strains, Phase III (KMG-III): the genomes of soil and plant-associated and newly described type strains.</title>
        <authorList>
            <person name="Whitman W."/>
        </authorList>
    </citation>
    <scope>NUCLEOTIDE SEQUENCE [LARGE SCALE GENOMIC DNA]</scope>
    <source>
        <strain evidence="2 3">CGMCC 1.8979</strain>
    </source>
</reference>
<dbReference type="InterPro" id="IPR042099">
    <property type="entry name" value="ANL_N_sf"/>
</dbReference>
<dbReference type="EMBL" id="QLMH01000002">
    <property type="protein sequence ID" value="RAK22107.1"/>
    <property type="molecule type" value="Genomic_DNA"/>
</dbReference>
<gene>
    <name evidence="2" type="ORF">B0I26_10295</name>
</gene>
<evidence type="ECO:0000313" key="3">
    <source>
        <dbReference type="Proteomes" id="UP000248555"/>
    </source>
</evidence>
<dbReference type="GO" id="GO:0016874">
    <property type="term" value="F:ligase activity"/>
    <property type="evidence" value="ECO:0007669"/>
    <property type="project" value="UniProtKB-KW"/>
</dbReference>
<dbReference type="PANTHER" id="PTHR43845:SF1">
    <property type="entry name" value="BLR5969 PROTEIN"/>
    <property type="match status" value="1"/>
</dbReference>
<organism evidence="2 3">
    <name type="scientific">Paranoxybacillus vitaminiphilus</name>
    <dbReference type="NCBI Taxonomy" id="581036"/>
    <lineage>
        <taxon>Bacteria</taxon>
        <taxon>Bacillati</taxon>
        <taxon>Bacillota</taxon>
        <taxon>Bacilli</taxon>
        <taxon>Bacillales</taxon>
        <taxon>Anoxybacillaceae</taxon>
        <taxon>Paranoxybacillus</taxon>
    </lineage>
</organism>
<dbReference type="AlphaFoldDB" id="A0A327YPB5"/>
<sequence length="393" mass="44138">MEKQLQRLVEYAYKHSAPFRERLNEVNLLPADICTMKDLEKIPVLKKEDLPGLQKLSYPFGGLATRSAAEMARIFMSPGPIYDPQTYEGDYWRFAEALRAAGFTEQDIVQNTFSYHLSPAGFMFDSALRHIGATVIPAGPGNRELQIQIMCDIQVTGYVGTPSFLSLLIDAVEEKGWTVGKELRLRKAFFTAEMLTNEMRESFESKGMEVYEGYGTADCGCLAFEDKKGPGLKVASGVIMQICDPVTGTEVFDSEGEIVVTLFDQSYPLIRFGTGDLSRWIKGYEGKRIAGVLGRVGTSVKVKGMFVHERQLANLLSNHGYERFQAIVTRKDEQDILEIFVESDEPLDEQLVAKVKEVIRVTPIITRVAHGTLPKDIKKILIDKREWNKSTTQ</sequence>
<dbReference type="OrthoDB" id="580775at2"/>
<dbReference type="SUPFAM" id="SSF56801">
    <property type="entry name" value="Acetyl-CoA synthetase-like"/>
    <property type="match status" value="1"/>
</dbReference>
<dbReference type="Gene3D" id="3.30.300.30">
    <property type="match status" value="1"/>
</dbReference>
<keyword evidence="3" id="KW-1185">Reference proteome</keyword>
<dbReference type="Proteomes" id="UP000248555">
    <property type="component" value="Unassembled WGS sequence"/>
</dbReference>
<name>A0A327YPB5_9BACL</name>
<evidence type="ECO:0000259" key="1">
    <source>
        <dbReference type="Pfam" id="PF00501"/>
    </source>
</evidence>
<protein>
    <submittedName>
        <fullName evidence="2">Phenylacetate-CoA ligase</fullName>
    </submittedName>
</protein>